<accession>A0A4W3GTE5</accession>
<reference evidence="2" key="1">
    <citation type="journal article" date="2006" name="Science">
        <title>Ancient noncoding elements conserved in the human genome.</title>
        <authorList>
            <person name="Venkatesh B."/>
            <person name="Kirkness E.F."/>
            <person name="Loh Y.H."/>
            <person name="Halpern A.L."/>
            <person name="Lee A.P."/>
            <person name="Johnson J."/>
            <person name="Dandona N."/>
            <person name="Viswanathan L.D."/>
            <person name="Tay A."/>
            <person name="Venter J.C."/>
            <person name="Strausberg R.L."/>
            <person name="Brenner S."/>
        </authorList>
    </citation>
    <scope>NUCLEOTIDE SEQUENCE [LARGE SCALE GENOMIC DNA]</scope>
</reference>
<dbReference type="AlphaFoldDB" id="A0A4W3GTE5"/>
<reference evidence="2" key="2">
    <citation type="journal article" date="2007" name="PLoS Biol.">
        <title>Survey sequencing and comparative analysis of the elephant shark (Callorhinchus milii) genome.</title>
        <authorList>
            <person name="Venkatesh B."/>
            <person name="Kirkness E.F."/>
            <person name="Loh Y.H."/>
            <person name="Halpern A.L."/>
            <person name="Lee A.P."/>
            <person name="Johnson J."/>
            <person name="Dandona N."/>
            <person name="Viswanathan L.D."/>
            <person name="Tay A."/>
            <person name="Venter J.C."/>
            <person name="Strausberg R.L."/>
            <person name="Brenner S."/>
        </authorList>
    </citation>
    <scope>NUCLEOTIDE SEQUENCE [LARGE SCALE GENOMIC DNA]</scope>
</reference>
<reference evidence="1" key="4">
    <citation type="submission" date="2025-08" db="UniProtKB">
        <authorList>
            <consortium name="Ensembl"/>
        </authorList>
    </citation>
    <scope>IDENTIFICATION</scope>
</reference>
<name>A0A4W3GTE5_CALMI</name>
<evidence type="ECO:0000313" key="2">
    <source>
        <dbReference type="Proteomes" id="UP000314986"/>
    </source>
</evidence>
<dbReference type="STRING" id="7868.ENSCMIP00000006861"/>
<dbReference type="Proteomes" id="UP000314986">
    <property type="component" value="Unassembled WGS sequence"/>
</dbReference>
<protein>
    <recommendedName>
        <fullName evidence="3">Elongation factor 1-delta</fullName>
    </recommendedName>
</protein>
<proteinExistence type="predicted"/>
<organism evidence="1 2">
    <name type="scientific">Callorhinchus milii</name>
    <name type="common">Ghost shark</name>
    <dbReference type="NCBI Taxonomy" id="7868"/>
    <lineage>
        <taxon>Eukaryota</taxon>
        <taxon>Metazoa</taxon>
        <taxon>Chordata</taxon>
        <taxon>Craniata</taxon>
        <taxon>Vertebrata</taxon>
        <taxon>Chondrichthyes</taxon>
        <taxon>Holocephali</taxon>
        <taxon>Chimaeriformes</taxon>
        <taxon>Callorhinchidae</taxon>
        <taxon>Callorhinchus</taxon>
    </lineage>
</organism>
<evidence type="ECO:0000313" key="1">
    <source>
        <dbReference type="Ensembl" id="ENSCMIP00000006861.1"/>
    </source>
</evidence>
<evidence type="ECO:0008006" key="3">
    <source>
        <dbReference type="Google" id="ProtNLM"/>
    </source>
</evidence>
<dbReference type="InParanoid" id="A0A4W3GTE5"/>
<sequence length="111" mass="11966">MAGEGLAQEKVWFDKYKYDNAERQFYENLNRSVSVSKCPAGAQVQHWGKGWGVGARGCTAGVVGGVGAIQQSVKPFSRVEGVIQCLECEVSRDAVRVCAADFKMLVAQGGH</sequence>
<dbReference type="Ensembl" id="ENSCMIT00000007076.1">
    <property type="protein sequence ID" value="ENSCMIP00000006861.1"/>
    <property type="gene ID" value="ENSCMIG00000003833.1"/>
</dbReference>
<reference evidence="2" key="3">
    <citation type="journal article" date="2014" name="Nature">
        <title>Elephant shark genome provides unique insights into gnathostome evolution.</title>
        <authorList>
            <consortium name="International Elephant Shark Genome Sequencing Consortium"/>
            <person name="Venkatesh B."/>
            <person name="Lee A.P."/>
            <person name="Ravi V."/>
            <person name="Maurya A.K."/>
            <person name="Lian M.M."/>
            <person name="Swann J.B."/>
            <person name="Ohta Y."/>
            <person name="Flajnik M.F."/>
            <person name="Sutoh Y."/>
            <person name="Kasahara M."/>
            <person name="Hoon S."/>
            <person name="Gangu V."/>
            <person name="Roy S.W."/>
            <person name="Irimia M."/>
            <person name="Korzh V."/>
            <person name="Kondrychyn I."/>
            <person name="Lim Z.W."/>
            <person name="Tay B.H."/>
            <person name="Tohari S."/>
            <person name="Kong K.W."/>
            <person name="Ho S."/>
            <person name="Lorente-Galdos B."/>
            <person name="Quilez J."/>
            <person name="Marques-Bonet T."/>
            <person name="Raney B.J."/>
            <person name="Ingham P.W."/>
            <person name="Tay A."/>
            <person name="Hillier L.W."/>
            <person name="Minx P."/>
            <person name="Boehm T."/>
            <person name="Wilson R.K."/>
            <person name="Brenner S."/>
            <person name="Warren W.C."/>
        </authorList>
    </citation>
    <scope>NUCLEOTIDE SEQUENCE [LARGE SCALE GENOMIC DNA]</scope>
</reference>
<reference evidence="1" key="5">
    <citation type="submission" date="2025-09" db="UniProtKB">
        <authorList>
            <consortium name="Ensembl"/>
        </authorList>
    </citation>
    <scope>IDENTIFICATION</scope>
</reference>
<keyword evidence="2" id="KW-1185">Reference proteome</keyword>